<name>A0A0A9E9Y0_ARUDO</name>
<protein>
    <submittedName>
        <fullName evidence="1">Uncharacterized protein</fullName>
    </submittedName>
</protein>
<proteinExistence type="predicted"/>
<reference evidence="1" key="1">
    <citation type="submission" date="2014-09" db="EMBL/GenBank/DDBJ databases">
        <authorList>
            <person name="Magalhaes I.L.F."/>
            <person name="Oliveira U."/>
            <person name="Santos F.R."/>
            <person name="Vidigal T.H.D.A."/>
            <person name="Brescovit A.D."/>
            <person name="Santos A.J."/>
        </authorList>
    </citation>
    <scope>NUCLEOTIDE SEQUENCE</scope>
    <source>
        <tissue evidence="1">Shoot tissue taken approximately 20 cm above the soil surface</tissue>
    </source>
</reference>
<dbReference type="EMBL" id="GBRH01201039">
    <property type="protein sequence ID" value="JAD96856.1"/>
    <property type="molecule type" value="Transcribed_RNA"/>
</dbReference>
<sequence>MATIFFHINFCNIYGPECKSTTAWQTVSILLTGSMIEYCSTPTDCKVMIFRDAANLQFTGYNATR</sequence>
<dbReference type="AlphaFoldDB" id="A0A0A9E9Y0"/>
<reference evidence="1" key="2">
    <citation type="journal article" date="2015" name="Data Brief">
        <title>Shoot transcriptome of the giant reed, Arundo donax.</title>
        <authorList>
            <person name="Barrero R.A."/>
            <person name="Guerrero F.D."/>
            <person name="Moolhuijzen P."/>
            <person name="Goolsby J.A."/>
            <person name="Tidwell J."/>
            <person name="Bellgard S.E."/>
            <person name="Bellgard M.I."/>
        </authorList>
    </citation>
    <scope>NUCLEOTIDE SEQUENCE</scope>
    <source>
        <tissue evidence="1">Shoot tissue taken approximately 20 cm above the soil surface</tissue>
    </source>
</reference>
<organism evidence="1">
    <name type="scientific">Arundo donax</name>
    <name type="common">Giant reed</name>
    <name type="synonym">Donax arundinaceus</name>
    <dbReference type="NCBI Taxonomy" id="35708"/>
    <lineage>
        <taxon>Eukaryota</taxon>
        <taxon>Viridiplantae</taxon>
        <taxon>Streptophyta</taxon>
        <taxon>Embryophyta</taxon>
        <taxon>Tracheophyta</taxon>
        <taxon>Spermatophyta</taxon>
        <taxon>Magnoliopsida</taxon>
        <taxon>Liliopsida</taxon>
        <taxon>Poales</taxon>
        <taxon>Poaceae</taxon>
        <taxon>PACMAD clade</taxon>
        <taxon>Arundinoideae</taxon>
        <taxon>Arundineae</taxon>
        <taxon>Arundo</taxon>
    </lineage>
</organism>
<evidence type="ECO:0000313" key="1">
    <source>
        <dbReference type="EMBL" id="JAD96856.1"/>
    </source>
</evidence>
<accession>A0A0A9E9Y0</accession>